<dbReference type="EMBL" id="NWTC01000029">
    <property type="protein sequence ID" value="PDT44695.1"/>
    <property type="molecule type" value="Genomic_DNA"/>
</dbReference>
<keyword evidence="2" id="KW-0472">Membrane</keyword>
<evidence type="ECO:0000313" key="4">
    <source>
        <dbReference type="Proteomes" id="UP000220353"/>
    </source>
</evidence>
<name>A0A2A6LQP5_RHIFR</name>
<proteinExistence type="predicted"/>
<accession>A0A2A6LQP5</accession>
<feature type="transmembrane region" description="Helical" evidence="2">
    <location>
        <begin position="12"/>
        <end position="34"/>
    </location>
</feature>
<dbReference type="AlphaFoldDB" id="A0A2A6LQP5"/>
<reference evidence="3 4" key="1">
    <citation type="submission" date="2017-09" db="EMBL/GenBank/DDBJ databases">
        <title>Comparative genomics of rhizobia isolated from Phaseolus vulgaris in China.</title>
        <authorList>
            <person name="Tong W."/>
        </authorList>
    </citation>
    <scope>NUCLEOTIDE SEQUENCE [LARGE SCALE GENOMIC DNA]</scope>
    <source>
        <strain evidence="3 4">PCH1</strain>
    </source>
</reference>
<gene>
    <name evidence="3" type="ORF">CO661_27690</name>
</gene>
<organism evidence="3 4">
    <name type="scientific">Rhizobium fredii</name>
    <name type="common">Sinorhizobium fredii</name>
    <dbReference type="NCBI Taxonomy" id="380"/>
    <lineage>
        <taxon>Bacteria</taxon>
        <taxon>Pseudomonadati</taxon>
        <taxon>Pseudomonadota</taxon>
        <taxon>Alphaproteobacteria</taxon>
        <taxon>Hyphomicrobiales</taxon>
        <taxon>Rhizobiaceae</taxon>
        <taxon>Sinorhizobium/Ensifer group</taxon>
        <taxon>Sinorhizobium</taxon>
    </lineage>
</organism>
<evidence type="ECO:0000313" key="3">
    <source>
        <dbReference type="EMBL" id="PDT44695.1"/>
    </source>
</evidence>
<dbReference type="Proteomes" id="UP000220353">
    <property type="component" value="Unassembled WGS sequence"/>
</dbReference>
<evidence type="ECO:0000256" key="2">
    <source>
        <dbReference type="SAM" id="Phobius"/>
    </source>
</evidence>
<feature type="compositionally biased region" description="Basic and acidic residues" evidence="1">
    <location>
        <begin position="45"/>
        <end position="63"/>
    </location>
</feature>
<sequence>MPEFEITGPYIGALLMSLGALCLFIWGVLSGALYNTDEASSKFFEREMENEGRAREQPRERDAGGAGAGRRSPP</sequence>
<keyword evidence="2" id="KW-0812">Transmembrane</keyword>
<keyword evidence="2" id="KW-1133">Transmembrane helix</keyword>
<feature type="region of interest" description="Disordered" evidence="1">
    <location>
        <begin position="45"/>
        <end position="74"/>
    </location>
</feature>
<comment type="caution">
    <text evidence="3">The sequence shown here is derived from an EMBL/GenBank/DDBJ whole genome shotgun (WGS) entry which is preliminary data.</text>
</comment>
<protein>
    <submittedName>
        <fullName evidence="3">Uncharacterized protein</fullName>
    </submittedName>
</protein>
<evidence type="ECO:0000256" key="1">
    <source>
        <dbReference type="SAM" id="MobiDB-lite"/>
    </source>
</evidence>